<evidence type="ECO:0000313" key="2">
    <source>
        <dbReference type="EMBL" id="KEQ57593.1"/>
    </source>
</evidence>
<name>A0A074VB81_AURM1</name>
<dbReference type="GeneID" id="63918907"/>
<evidence type="ECO:0000256" key="1">
    <source>
        <dbReference type="SAM" id="MobiDB-lite"/>
    </source>
</evidence>
<reference evidence="2 3" key="1">
    <citation type="journal article" date="2014" name="BMC Genomics">
        <title>Genome sequencing of four Aureobasidium pullulans varieties: biotechnological potential, stress tolerance, and description of new species.</title>
        <authorList>
            <person name="Gostin Ar C."/>
            <person name="Ohm R.A."/>
            <person name="Kogej T."/>
            <person name="Sonjak S."/>
            <person name="Turk M."/>
            <person name="Zajc J."/>
            <person name="Zalar P."/>
            <person name="Grube M."/>
            <person name="Sun H."/>
            <person name="Han J."/>
            <person name="Sharma A."/>
            <person name="Chiniquy J."/>
            <person name="Ngan C.Y."/>
            <person name="Lipzen A."/>
            <person name="Barry K."/>
            <person name="Grigoriev I.V."/>
            <person name="Gunde-Cimerman N."/>
        </authorList>
    </citation>
    <scope>NUCLEOTIDE SEQUENCE [LARGE SCALE GENOMIC DNA]</scope>
    <source>
        <strain evidence="2 3">CBS 110374</strain>
    </source>
</reference>
<protein>
    <submittedName>
        <fullName evidence="2">Uncharacterized protein</fullName>
    </submittedName>
</protein>
<dbReference type="HOGENOM" id="CLU_318056_0_0_1"/>
<accession>A0A074VB81</accession>
<organism evidence="2 3">
    <name type="scientific">Aureobasidium melanogenum (strain CBS 110374)</name>
    <name type="common">Aureobasidium pullulans var. melanogenum</name>
    <dbReference type="NCBI Taxonomy" id="1043003"/>
    <lineage>
        <taxon>Eukaryota</taxon>
        <taxon>Fungi</taxon>
        <taxon>Dikarya</taxon>
        <taxon>Ascomycota</taxon>
        <taxon>Pezizomycotina</taxon>
        <taxon>Dothideomycetes</taxon>
        <taxon>Dothideomycetidae</taxon>
        <taxon>Dothideales</taxon>
        <taxon>Saccotheciaceae</taxon>
        <taxon>Aureobasidium</taxon>
    </lineage>
</organism>
<dbReference type="AlphaFoldDB" id="A0A074VB81"/>
<dbReference type="Proteomes" id="UP000030672">
    <property type="component" value="Unassembled WGS sequence"/>
</dbReference>
<dbReference type="EMBL" id="KL584885">
    <property type="protein sequence ID" value="KEQ57593.1"/>
    <property type="molecule type" value="Genomic_DNA"/>
</dbReference>
<sequence>MSVTSVPFQDACDIVLRQALNLLPDATGRTPDEVLAFVKTDLGQAECISALRIFLQSLGRACTISQQSDRAQEATPRARKRQKTQQGSSSNVLERYPQGGQRIIAQTSDTGITASTRQYTAAVQDHDAAHGLMHRAVSNRGSTILTATQSPPSATLARSGRDITYKSVIEELDLKAELSSVPAHLREMQRLAGNPNLQKEWWSTEMSSTNSFKHGTAIYIASEIDCRRSHHQNQDILLTYILAEVVEEAVADGTVENTSGPLPHGKTVRSAVIDRAFDKFSEDSSSNPAISLTRKKFGALIREGRQLMRLAPGLLFCLASLRKTVLRELTFKKIDQLNEELKKHEVFQQYLGLAGVQKELKARYHTLLHEKKSEAQRHELPVISTYLEESPEAVSAHGAQNPSHDLDLIQQTADHVLLSHMFTFLQPVHIETVIPLLKDAGGLVRRWNSDGEVQQMSCSCSGTKGDRVINRCCYLLAEYFPSTRTSIFGNRTMRSPVRYCMALVPSLAYLLDNMNFVHAVRTCKEVEQELLALCFLSASRFSQSDKPTWTSLLAKSMKCLPDRRSLIYVRLWNCERQLFLRNRDPILVVKMRGIIEKVKEECQTINESVICRARLAIILKQQADSAVMNLELDQALQYVEHSKALLQGTHLERLTRLDIDVCKAKLLRYKGNLVESSKILKDVLQSRTKSHRNTAYFRAVAEDAYTSIEYLAERGREFPVDEEAQNSLIVRLGSAIRELESGDRCNTSVCHRLRLALAEANLLRWNLPLAREAFEETYTALCQLCEPVSGSRKDHPSLLQQSLFLQASLGLAKVHHSQSQWPDAIAAWSRALEILKKYQMKGEYVENLIKASLAVAERRSAPHWTPVVDLCSRNVTDESVDRFVNRDSRQYWLLGIRSWSNAIKDEWEAFKSISA</sequence>
<evidence type="ECO:0000313" key="3">
    <source>
        <dbReference type="Proteomes" id="UP000030672"/>
    </source>
</evidence>
<feature type="region of interest" description="Disordered" evidence="1">
    <location>
        <begin position="65"/>
        <end position="100"/>
    </location>
</feature>
<proteinExistence type="predicted"/>
<keyword evidence="3" id="KW-1185">Reference proteome</keyword>
<gene>
    <name evidence="2" type="ORF">M437DRAFT_70675</name>
</gene>
<dbReference type="RefSeq" id="XP_040874617.1">
    <property type="nucleotide sequence ID" value="XM_041025534.1"/>
</dbReference>